<dbReference type="NCBIfam" id="TIGR01214">
    <property type="entry name" value="rmlD"/>
    <property type="match status" value="1"/>
</dbReference>
<keyword evidence="6" id="KW-0521">NADP</keyword>
<evidence type="ECO:0000313" key="9">
    <source>
        <dbReference type="Proteomes" id="UP001161406"/>
    </source>
</evidence>
<evidence type="ECO:0000259" key="7">
    <source>
        <dbReference type="Pfam" id="PF04321"/>
    </source>
</evidence>
<reference evidence="8" key="1">
    <citation type="journal article" date="2014" name="Int. J. Syst. Evol. Microbiol.">
        <title>Complete genome of a new Firmicutes species belonging to the dominant human colonic microbiota ('Ruminococcus bicirculans') reveals two chromosomes and a selective capacity to utilize plant glucans.</title>
        <authorList>
            <consortium name="NISC Comparative Sequencing Program"/>
            <person name="Wegmann U."/>
            <person name="Louis P."/>
            <person name="Goesmann A."/>
            <person name="Henrissat B."/>
            <person name="Duncan S.H."/>
            <person name="Flint H.J."/>
        </authorList>
    </citation>
    <scope>NUCLEOTIDE SEQUENCE</scope>
    <source>
        <strain evidence="8">NBRC 103855</strain>
    </source>
</reference>
<sequence>MKILVTGTEGQVVTALRHRCAECGDLDLVTVGRPELDLSKPEDIAETIVSHRPDIVVSAAAWTAVDLAEDEPDLAMRINGEGAGQVARGAALVGAPVIHLSTDYVYDGLKPAAWTEDDAVNPLSVYGRSKLAGERRVIEENPRHVILRTAWVYSPFGKNFVRTMLQLAQTREELTIVDDQYGCPTSAFDLADGVLAVVQKLSAPSAADDNVWGVYHLTGTGTATWCDLAREVYRQSRGLNLPSARVKPVGTDAFPTKAVRPRNSRLDCSKLESVFGFRCPPWSVSLEECLKEIARENGGP</sequence>
<feature type="domain" description="RmlD-like substrate binding" evidence="7">
    <location>
        <begin position="1"/>
        <end position="293"/>
    </location>
</feature>
<evidence type="ECO:0000313" key="8">
    <source>
        <dbReference type="EMBL" id="GLQ11248.1"/>
    </source>
</evidence>
<dbReference type="PANTHER" id="PTHR10491:SF4">
    <property type="entry name" value="METHIONINE ADENOSYLTRANSFERASE 2 SUBUNIT BETA"/>
    <property type="match status" value="1"/>
</dbReference>
<dbReference type="EC" id="1.1.1.133" evidence="3 6"/>
<dbReference type="PANTHER" id="PTHR10491">
    <property type="entry name" value="DTDP-4-DEHYDRORHAMNOSE REDUCTASE"/>
    <property type="match status" value="1"/>
</dbReference>
<dbReference type="Gene3D" id="3.90.25.10">
    <property type="entry name" value="UDP-galactose 4-epimerase, domain 1"/>
    <property type="match status" value="1"/>
</dbReference>
<dbReference type="Gene3D" id="3.40.50.720">
    <property type="entry name" value="NAD(P)-binding Rossmann-like Domain"/>
    <property type="match status" value="1"/>
</dbReference>
<name>A0ABQ5UI04_9HYPH</name>
<evidence type="ECO:0000256" key="4">
    <source>
        <dbReference type="ARBA" id="ARBA00017099"/>
    </source>
</evidence>
<dbReference type="Pfam" id="PF04321">
    <property type="entry name" value="RmlD_sub_bind"/>
    <property type="match status" value="1"/>
</dbReference>
<reference evidence="8" key="2">
    <citation type="submission" date="2023-01" db="EMBL/GenBank/DDBJ databases">
        <title>Draft genome sequence of Devosia yakushimensis strain NBRC 103855.</title>
        <authorList>
            <person name="Sun Q."/>
            <person name="Mori K."/>
        </authorList>
    </citation>
    <scope>NUCLEOTIDE SEQUENCE</scope>
    <source>
        <strain evidence="8">NBRC 103855</strain>
    </source>
</reference>
<dbReference type="SUPFAM" id="SSF51735">
    <property type="entry name" value="NAD(P)-binding Rossmann-fold domains"/>
    <property type="match status" value="1"/>
</dbReference>
<proteinExistence type="inferred from homology"/>
<gene>
    <name evidence="8" type="ORF">GCM10007913_31800</name>
</gene>
<comment type="function">
    <text evidence="6">Catalyzes the reduction of dTDP-6-deoxy-L-lyxo-4-hexulose to yield dTDP-L-rhamnose.</text>
</comment>
<comment type="caution">
    <text evidence="8">The sequence shown here is derived from an EMBL/GenBank/DDBJ whole genome shotgun (WGS) entry which is preliminary data.</text>
</comment>
<dbReference type="CDD" id="cd05254">
    <property type="entry name" value="dTDP_HR_like_SDR_e"/>
    <property type="match status" value="1"/>
</dbReference>
<dbReference type="InterPro" id="IPR029903">
    <property type="entry name" value="RmlD-like-bd"/>
</dbReference>
<dbReference type="InterPro" id="IPR036291">
    <property type="entry name" value="NAD(P)-bd_dom_sf"/>
</dbReference>
<dbReference type="InterPro" id="IPR005913">
    <property type="entry name" value="dTDP_dehydrorham_reduct"/>
</dbReference>
<comment type="similarity">
    <text evidence="2 6">Belongs to the dTDP-4-dehydrorhamnose reductase family.</text>
</comment>
<evidence type="ECO:0000256" key="5">
    <source>
        <dbReference type="ARBA" id="ARBA00048200"/>
    </source>
</evidence>
<comment type="pathway">
    <text evidence="1 6">Carbohydrate biosynthesis; dTDP-L-rhamnose biosynthesis.</text>
</comment>
<dbReference type="Proteomes" id="UP001161406">
    <property type="component" value="Unassembled WGS sequence"/>
</dbReference>
<comment type="cofactor">
    <cofactor evidence="6">
        <name>Mg(2+)</name>
        <dbReference type="ChEBI" id="CHEBI:18420"/>
    </cofactor>
    <text evidence="6">Binds 1 Mg(2+) ion per monomer.</text>
</comment>
<protein>
    <recommendedName>
        <fullName evidence="4 6">dTDP-4-dehydrorhamnose reductase</fullName>
        <ecNumber evidence="3 6">1.1.1.133</ecNumber>
    </recommendedName>
</protein>
<dbReference type="EMBL" id="BSNG01000001">
    <property type="protein sequence ID" value="GLQ11248.1"/>
    <property type="molecule type" value="Genomic_DNA"/>
</dbReference>
<dbReference type="RefSeq" id="WP_284392546.1">
    <property type="nucleotide sequence ID" value="NZ_BSNG01000001.1"/>
</dbReference>
<evidence type="ECO:0000256" key="2">
    <source>
        <dbReference type="ARBA" id="ARBA00010944"/>
    </source>
</evidence>
<organism evidence="8 9">
    <name type="scientific">Devosia yakushimensis</name>
    <dbReference type="NCBI Taxonomy" id="470028"/>
    <lineage>
        <taxon>Bacteria</taxon>
        <taxon>Pseudomonadati</taxon>
        <taxon>Pseudomonadota</taxon>
        <taxon>Alphaproteobacteria</taxon>
        <taxon>Hyphomicrobiales</taxon>
        <taxon>Devosiaceae</taxon>
        <taxon>Devosia</taxon>
    </lineage>
</organism>
<evidence type="ECO:0000256" key="3">
    <source>
        <dbReference type="ARBA" id="ARBA00012929"/>
    </source>
</evidence>
<evidence type="ECO:0000256" key="6">
    <source>
        <dbReference type="RuleBase" id="RU364082"/>
    </source>
</evidence>
<keyword evidence="9" id="KW-1185">Reference proteome</keyword>
<evidence type="ECO:0000256" key="1">
    <source>
        <dbReference type="ARBA" id="ARBA00004781"/>
    </source>
</evidence>
<accession>A0ABQ5UI04</accession>
<keyword evidence="6" id="KW-0560">Oxidoreductase</keyword>
<comment type="catalytic activity">
    <reaction evidence="5 6">
        <text>dTDP-beta-L-rhamnose + NADP(+) = dTDP-4-dehydro-beta-L-rhamnose + NADPH + H(+)</text>
        <dbReference type="Rhea" id="RHEA:21796"/>
        <dbReference type="ChEBI" id="CHEBI:15378"/>
        <dbReference type="ChEBI" id="CHEBI:57510"/>
        <dbReference type="ChEBI" id="CHEBI:57783"/>
        <dbReference type="ChEBI" id="CHEBI:58349"/>
        <dbReference type="ChEBI" id="CHEBI:62830"/>
        <dbReference type="EC" id="1.1.1.133"/>
    </reaction>
</comment>